<protein>
    <submittedName>
        <fullName evidence="2">Uncharacterized protein</fullName>
    </submittedName>
</protein>
<comment type="caution">
    <text evidence="2">The sequence shown here is derived from an EMBL/GenBank/DDBJ whole genome shotgun (WGS) entry which is preliminary data.</text>
</comment>
<evidence type="ECO:0000313" key="3">
    <source>
        <dbReference type="Proteomes" id="UP000182680"/>
    </source>
</evidence>
<dbReference type="RefSeq" id="WP_072312007.1">
    <property type="nucleotide sequence ID" value="NZ_FPIW01000032.1"/>
</dbReference>
<organism evidence="2 3">
    <name type="scientific">Desulfovibrio desulfuricans</name>
    <dbReference type="NCBI Taxonomy" id="876"/>
    <lineage>
        <taxon>Bacteria</taxon>
        <taxon>Pseudomonadati</taxon>
        <taxon>Thermodesulfobacteriota</taxon>
        <taxon>Desulfovibrionia</taxon>
        <taxon>Desulfovibrionales</taxon>
        <taxon>Desulfovibrionaceae</taxon>
        <taxon>Desulfovibrio</taxon>
    </lineage>
</organism>
<dbReference type="EMBL" id="FPIW01000032">
    <property type="protein sequence ID" value="SFW55579.1"/>
    <property type="molecule type" value="Genomic_DNA"/>
</dbReference>
<evidence type="ECO:0000256" key="1">
    <source>
        <dbReference type="SAM" id="Coils"/>
    </source>
</evidence>
<evidence type="ECO:0000313" key="2">
    <source>
        <dbReference type="EMBL" id="SFW55579.1"/>
    </source>
</evidence>
<dbReference type="Proteomes" id="UP000182680">
    <property type="component" value="Unassembled WGS sequence"/>
</dbReference>
<sequence length="110" mass="12459">MSDTTTITPDERAAWRKRVAGLRKELRSAYADGNNRVDALTEENARLRAERDWLAGEVADREISLEDIAFVAVAKAREEHSGEICLTLNMTPNGGEPERWRILVTRLHVE</sequence>
<feature type="coiled-coil region" evidence="1">
    <location>
        <begin position="23"/>
        <end position="57"/>
    </location>
</feature>
<reference evidence="3" key="1">
    <citation type="submission" date="2016-11" db="EMBL/GenBank/DDBJ databases">
        <authorList>
            <person name="Jaros S."/>
            <person name="Januszkiewicz K."/>
            <person name="Wedrychowicz H."/>
        </authorList>
    </citation>
    <scope>NUCLEOTIDE SEQUENCE [LARGE SCALE GENOMIC DNA]</scope>
    <source>
        <strain evidence="3">DSM 7057</strain>
    </source>
</reference>
<name>A0AA94HTG6_DESDE</name>
<dbReference type="AlphaFoldDB" id="A0AA94HTG6"/>
<proteinExistence type="predicted"/>
<keyword evidence="1" id="KW-0175">Coiled coil</keyword>
<gene>
    <name evidence="2" type="ORF">SAMN02910291_01822</name>
</gene>
<accession>A0AA94HTG6</accession>